<dbReference type="Gene3D" id="3.40.50.150">
    <property type="entry name" value="Vaccinia Virus protein VP39"/>
    <property type="match status" value="1"/>
</dbReference>
<feature type="region of interest" description="Disordered" evidence="3">
    <location>
        <begin position="372"/>
        <end position="440"/>
    </location>
</feature>
<proteinExistence type="predicted"/>
<dbReference type="GO" id="GO:0070475">
    <property type="term" value="P:rRNA base methylation"/>
    <property type="evidence" value="ECO:0007669"/>
    <property type="project" value="TreeGrafter"/>
</dbReference>
<dbReference type="CDD" id="cd02440">
    <property type="entry name" value="AdoMet_MTases"/>
    <property type="match status" value="1"/>
</dbReference>
<dbReference type="Pfam" id="PF05971">
    <property type="entry name" value="Methyltransf_10"/>
    <property type="match status" value="1"/>
</dbReference>
<keyword evidence="1" id="KW-0489">Methyltransferase</keyword>
<accession>A0A5C5G6A3</accession>
<dbReference type="STRING" id="5288.A0A5C5G6A3"/>
<feature type="compositionally biased region" description="Low complexity" evidence="3">
    <location>
        <begin position="375"/>
        <end position="386"/>
    </location>
</feature>
<dbReference type="PANTHER" id="PTHR13393:SF0">
    <property type="entry name" value="RNA N6-ADENOSINE-METHYLTRANSFERASE METTL16"/>
    <property type="match status" value="1"/>
</dbReference>
<dbReference type="AlphaFoldDB" id="A0A5C5G6A3"/>
<evidence type="ECO:0000256" key="1">
    <source>
        <dbReference type="ARBA" id="ARBA00022603"/>
    </source>
</evidence>
<dbReference type="InterPro" id="IPR010286">
    <property type="entry name" value="METTL16/RlmF"/>
</dbReference>
<dbReference type="SUPFAM" id="SSF53335">
    <property type="entry name" value="S-adenosyl-L-methionine-dependent methyltransferases"/>
    <property type="match status" value="1"/>
</dbReference>
<evidence type="ECO:0000313" key="5">
    <source>
        <dbReference type="Proteomes" id="UP000311382"/>
    </source>
</evidence>
<dbReference type="PANTHER" id="PTHR13393">
    <property type="entry name" value="SAM-DEPENDENT METHYLTRANSFERASE"/>
    <property type="match status" value="1"/>
</dbReference>
<dbReference type="Proteomes" id="UP000311382">
    <property type="component" value="Unassembled WGS sequence"/>
</dbReference>
<keyword evidence="5" id="KW-1185">Reference proteome</keyword>
<reference evidence="4 5" key="1">
    <citation type="submission" date="2019-03" db="EMBL/GenBank/DDBJ databases">
        <title>Rhodosporidium diobovatum UCD-FST 08-225 genome sequencing, assembly, and annotation.</title>
        <authorList>
            <person name="Fakankun I.U."/>
            <person name="Fristensky B."/>
            <person name="Levin D.B."/>
        </authorList>
    </citation>
    <scope>NUCLEOTIDE SEQUENCE [LARGE SCALE GENOMIC DNA]</scope>
    <source>
        <strain evidence="4 5">UCD-FST 08-225</strain>
    </source>
</reference>
<dbReference type="GO" id="GO:0005634">
    <property type="term" value="C:nucleus"/>
    <property type="evidence" value="ECO:0007669"/>
    <property type="project" value="TreeGrafter"/>
</dbReference>
<comment type="caution">
    <text evidence="4">The sequence shown here is derived from an EMBL/GenBank/DDBJ whole genome shotgun (WGS) entry which is preliminary data.</text>
</comment>
<organism evidence="4 5">
    <name type="scientific">Rhodotorula diobovata</name>
    <dbReference type="NCBI Taxonomy" id="5288"/>
    <lineage>
        <taxon>Eukaryota</taxon>
        <taxon>Fungi</taxon>
        <taxon>Dikarya</taxon>
        <taxon>Basidiomycota</taxon>
        <taxon>Pucciniomycotina</taxon>
        <taxon>Microbotryomycetes</taxon>
        <taxon>Sporidiobolales</taxon>
        <taxon>Sporidiobolaceae</taxon>
        <taxon>Rhodotorula</taxon>
    </lineage>
</organism>
<dbReference type="InterPro" id="IPR029063">
    <property type="entry name" value="SAM-dependent_MTases_sf"/>
</dbReference>
<evidence type="ECO:0008006" key="6">
    <source>
        <dbReference type="Google" id="ProtNLM"/>
    </source>
</evidence>
<sequence length="554" mass="59391">MLSPLRNPYAGPVDYAELAQAVPSLAPFLRPGRDGRQTIEFHDAAALRALNAALLKRDFGLELDLPEDRLCPAVPSRLEYVLFVLQLALLALDASSASSSSRPVVGLDVGTGASAIYPLLAVRTLEPAAGRDVVAGTSSQIRMLATDIDAHSLKCARENLKANNLTEHVSVFQVEPEGARFPTEAIASVDSVDFTMCNPPFYASQSEIDESLAAKELEPFATCTGAESEMITPGGEVAFVTRMVEESLTLGRTKIRWFTSLLGKFSSIGPLVELLKARDILNYHVHALPPHGHTVRWVLAWSLQDRRFPFELLPSIAQPAAPIPPSSTPRFPLGRFASPATASSTYYTPACESGDGTSTSQARRAVEAVLRELNGGESTTSAAGETAAEDAGERASKRRRTEGDTSPTKDGALGPALEWRWDPRDPVPDPTEGGEDAGPGRAERAELFLHAWRNVWSRKARRRGASTGGAAPAGSARPPRPLLELRIILEHEPAPSTQVRLTAHWTRGLDADRAAFTGLFGFVTRKVGERLKAEAGTETGVAAQERGIAGGDGD</sequence>
<dbReference type="OrthoDB" id="514248at2759"/>
<protein>
    <recommendedName>
        <fullName evidence="6">S-adenosyl-L-methionine dependent methyltransferase</fullName>
    </recommendedName>
</protein>
<evidence type="ECO:0000313" key="4">
    <source>
        <dbReference type="EMBL" id="TNY24069.1"/>
    </source>
</evidence>
<evidence type="ECO:0000256" key="3">
    <source>
        <dbReference type="SAM" id="MobiDB-lite"/>
    </source>
</evidence>
<name>A0A5C5G6A3_9BASI</name>
<dbReference type="EMBL" id="SOZI01000005">
    <property type="protein sequence ID" value="TNY24069.1"/>
    <property type="molecule type" value="Genomic_DNA"/>
</dbReference>
<dbReference type="GO" id="GO:0008168">
    <property type="term" value="F:methyltransferase activity"/>
    <property type="evidence" value="ECO:0007669"/>
    <property type="project" value="UniProtKB-KW"/>
</dbReference>
<gene>
    <name evidence="4" type="ORF">DMC30DRAFT_436913</name>
</gene>
<keyword evidence="2" id="KW-0808">Transferase</keyword>
<evidence type="ECO:0000256" key="2">
    <source>
        <dbReference type="ARBA" id="ARBA00022679"/>
    </source>
</evidence>